<evidence type="ECO:0000256" key="4">
    <source>
        <dbReference type="ARBA" id="ARBA00022452"/>
    </source>
</evidence>
<evidence type="ECO:0000256" key="2">
    <source>
        <dbReference type="ARBA" id="ARBA00011233"/>
    </source>
</evidence>
<dbReference type="GO" id="GO:0006811">
    <property type="term" value="P:monoatomic ion transport"/>
    <property type="evidence" value="ECO:0007669"/>
    <property type="project" value="UniProtKB-KW"/>
</dbReference>
<dbReference type="InterPro" id="IPR033900">
    <property type="entry name" value="Gram_neg_porin_domain"/>
</dbReference>
<evidence type="ECO:0000313" key="14">
    <source>
        <dbReference type="Proteomes" id="UP000180246"/>
    </source>
</evidence>
<evidence type="ECO:0000256" key="9">
    <source>
        <dbReference type="ARBA" id="ARBA00023136"/>
    </source>
</evidence>
<evidence type="ECO:0000256" key="5">
    <source>
        <dbReference type="ARBA" id="ARBA00022692"/>
    </source>
</evidence>
<dbReference type="InterPro" id="IPR023614">
    <property type="entry name" value="Porin_dom_sf"/>
</dbReference>
<dbReference type="EMBL" id="JRYB01000001">
    <property type="protein sequence ID" value="OIJ40907.1"/>
    <property type="molecule type" value="Genomic_DNA"/>
</dbReference>
<dbReference type="PANTHER" id="PTHR34501">
    <property type="entry name" value="PROTEIN YDDL-RELATED"/>
    <property type="match status" value="1"/>
</dbReference>
<evidence type="ECO:0000256" key="3">
    <source>
        <dbReference type="ARBA" id="ARBA00022448"/>
    </source>
</evidence>
<evidence type="ECO:0000256" key="10">
    <source>
        <dbReference type="ARBA" id="ARBA00023237"/>
    </source>
</evidence>
<feature type="signal peptide" evidence="11">
    <location>
        <begin position="1"/>
        <end position="20"/>
    </location>
</feature>
<feature type="chain" id="PRO_5010164248" evidence="11">
    <location>
        <begin position="21"/>
        <end position="349"/>
    </location>
</feature>
<proteinExistence type="predicted"/>
<keyword evidence="8" id="KW-0626">Porin</keyword>
<keyword evidence="10" id="KW-0998">Cell outer membrane</keyword>
<dbReference type="Proteomes" id="UP000180246">
    <property type="component" value="Unassembled WGS sequence"/>
</dbReference>
<dbReference type="SUPFAM" id="SSF56935">
    <property type="entry name" value="Porins"/>
    <property type="match status" value="1"/>
</dbReference>
<evidence type="ECO:0000256" key="8">
    <source>
        <dbReference type="ARBA" id="ARBA00023114"/>
    </source>
</evidence>
<comment type="subunit">
    <text evidence="2">Homotrimer.</text>
</comment>
<dbReference type="Pfam" id="PF13609">
    <property type="entry name" value="Porin_4"/>
    <property type="match status" value="1"/>
</dbReference>
<sequence length="349" mass="37281">MKKSLLAVALLGACAGAAHAQTSVQVYGNLDAGIVKRSGENVSIGKRAANTLGIRGTEDLGNGFKALFHLEMRYEPDTGSSEIGPDGNQRQLFQGQSRVGLQGDFGMLRIGRGLTPFHETIGNFEPFHAIPTAGGFYTDLSVAGYSSQPLDPVGASGNRWSNAIWYNSPIVNGFQLNTAIATRENNGGVAVIGRGSAGAPQYPVGAEASANPFSVSATYNNGPAALMAAYERNAIESKVWSVGASVQATPELKLMGTFTRLDEDHTRLFNDDTSSWVLGANYTLGPGRFLAGYGQKDTDGLEKVRQLSLGYEYSLSKRTYLYIDASRKKGLLTNPGNVNQYDIGIHHSF</sequence>
<dbReference type="GO" id="GO:0009279">
    <property type="term" value="C:cell outer membrane"/>
    <property type="evidence" value="ECO:0007669"/>
    <property type="project" value="UniProtKB-SubCell"/>
</dbReference>
<dbReference type="InterPro" id="IPR050298">
    <property type="entry name" value="Gram-neg_bact_OMP"/>
</dbReference>
<comment type="subcellular location">
    <subcellularLocation>
        <location evidence="1">Cell outer membrane</location>
        <topology evidence="1">Multi-pass membrane protein</topology>
    </subcellularLocation>
</comment>
<organism evidence="13 14">
    <name type="scientific">Massilia timonae</name>
    <dbReference type="NCBI Taxonomy" id="47229"/>
    <lineage>
        <taxon>Bacteria</taxon>
        <taxon>Pseudomonadati</taxon>
        <taxon>Pseudomonadota</taxon>
        <taxon>Betaproteobacteria</taxon>
        <taxon>Burkholderiales</taxon>
        <taxon>Oxalobacteraceae</taxon>
        <taxon>Telluria group</taxon>
        <taxon>Massilia</taxon>
    </lineage>
</organism>
<evidence type="ECO:0000313" key="13">
    <source>
        <dbReference type="EMBL" id="OIJ40907.1"/>
    </source>
</evidence>
<accession>A0A1S2N748</accession>
<dbReference type="GO" id="GO:0015288">
    <property type="term" value="F:porin activity"/>
    <property type="evidence" value="ECO:0007669"/>
    <property type="project" value="UniProtKB-KW"/>
</dbReference>
<gene>
    <name evidence="13" type="ORF">LO55_1216</name>
</gene>
<reference evidence="13 14" key="1">
    <citation type="submission" date="2014-10" db="EMBL/GenBank/DDBJ databases">
        <authorList>
            <person name="Seo M.-J."/>
            <person name="Seok Y.J."/>
            <person name="Cha I.-T."/>
        </authorList>
    </citation>
    <scope>NUCLEOTIDE SEQUENCE [LARGE SCALE GENOMIC DNA]</scope>
    <source>
        <strain evidence="13 14">NEU</strain>
    </source>
</reference>
<keyword evidence="6 11" id="KW-0732">Signal</keyword>
<keyword evidence="4" id="KW-1134">Transmembrane beta strand</keyword>
<feature type="domain" description="Porin" evidence="12">
    <location>
        <begin position="7"/>
        <end position="328"/>
    </location>
</feature>
<keyword evidence="9" id="KW-0472">Membrane</keyword>
<dbReference type="PRINTS" id="PR00184">
    <property type="entry name" value="NEISSPPORIN"/>
</dbReference>
<protein>
    <submittedName>
        <fullName evidence="13">Gram-negative porin family protein</fullName>
    </submittedName>
</protein>
<evidence type="ECO:0000256" key="6">
    <source>
        <dbReference type="ARBA" id="ARBA00022729"/>
    </source>
</evidence>
<comment type="caution">
    <text evidence="13">The sequence shown here is derived from an EMBL/GenBank/DDBJ whole genome shotgun (WGS) entry which is preliminary data.</text>
</comment>
<evidence type="ECO:0000256" key="7">
    <source>
        <dbReference type="ARBA" id="ARBA00023065"/>
    </source>
</evidence>
<evidence type="ECO:0000259" key="12">
    <source>
        <dbReference type="Pfam" id="PF13609"/>
    </source>
</evidence>
<keyword evidence="3" id="KW-0813">Transport</keyword>
<name>A0A1S2N748_9BURK</name>
<dbReference type="Gene3D" id="2.40.160.10">
    <property type="entry name" value="Porin"/>
    <property type="match status" value="1"/>
</dbReference>
<evidence type="ECO:0000256" key="1">
    <source>
        <dbReference type="ARBA" id="ARBA00004571"/>
    </source>
</evidence>
<dbReference type="GO" id="GO:0046930">
    <property type="term" value="C:pore complex"/>
    <property type="evidence" value="ECO:0007669"/>
    <property type="project" value="UniProtKB-KW"/>
</dbReference>
<evidence type="ECO:0000256" key="11">
    <source>
        <dbReference type="SAM" id="SignalP"/>
    </source>
</evidence>
<dbReference type="InterPro" id="IPR002299">
    <property type="entry name" value="Porin_Neis"/>
</dbReference>
<dbReference type="CDD" id="cd00342">
    <property type="entry name" value="gram_neg_porins"/>
    <property type="match status" value="1"/>
</dbReference>
<dbReference type="AlphaFoldDB" id="A0A1S2N748"/>
<dbReference type="RefSeq" id="WP_071360803.1">
    <property type="nucleotide sequence ID" value="NZ_JRYB01000001.1"/>
</dbReference>
<keyword evidence="7" id="KW-0406">Ion transport</keyword>
<dbReference type="PANTHER" id="PTHR34501:SF9">
    <property type="entry name" value="MAJOR OUTER MEMBRANE PROTEIN P.IA"/>
    <property type="match status" value="1"/>
</dbReference>
<keyword evidence="5" id="KW-0812">Transmembrane</keyword>